<feature type="domain" description="PAC" evidence="16">
    <location>
        <begin position="364"/>
        <end position="417"/>
    </location>
</feature>
<keyword evidence="18" id="KW-1185">Reference proteome</keyword>
<comment type="caution">
    <text evidence="17">The sequence shown here is derived from an EMBL/GenBank/DDBJ whole genome shotgun (WGS) entry which is preliminary data.</text>
</comment>
<dbReference type="InterPro" id="IPR036097">
    <property type="entry name" value="HisK_dim/P_sf"/>
</dbReference>
<keyword evidence="8" id="KW-0418">Kinase</keyword>
<dbReference type="PROSITE" id="PS50109">
    <property type="entry name" value="HIS_KIN"/>
    <property type="match status" value="1"/>
</dbReference>
<dbReference type="PRINTS" id="PR00344">
    <property type="entry name" value="BCTRLSENSOR"/>
</dbReference>
<feature type="transmembrane region" description="Helical" evidence="13">
    <location>
        <begin position="167"/>
        <end position="188"/>
    </location>
</feature>
<evidence type="ECO:0000256" key="10">
    <source>
        <dbReference type="ARBA" id="ARBA00022989"/>
    </source>
</evidence>
<dbReference type="SUPFAM" id="SSF55874">
    <property type="entry name" value="ATPase domain of HSP90 chaperone/DNA topoisomerase II/histidine kinase"/>
    <property type="match status" value="1"/>
</dbReference>
<sequence length="639" mass="72101">MSGTVICIASAVLLAWSIKVPAVLSVFSGAPTMKFNTALLFLFSGIGLLSVVKKDRILNSLGTFLGWLIILIGFGSFLEYLLSVNLFIDNLFIQDPYSTSFPGRMARTTGLCFASFGIALITARSTRLLYARIHKYALGFVALVSVMAVITYFLQGVTTTSVLVFNTMAFHTAISFFLLSLALSLVNPRNSYVDFLSGVKVGSKLARKLLPFVTTMPLVVGVLLLYIAGSKSINTELGIALYTITYALLGLVYTSWISKKLNREDMERKRLEHSLQLSQRELTKNIRFKEKLVNTTPEYIFIINLSTASIKYLNQDLFPQEELKKERIEGMPLLSVLPYLHPRDREKLTELHRKLIRSSDNEVHDVEVRLKLEKNTWEWFSFRAKVFQRTEGKWLEEYILLARNITNQKKTQKELLKARRFSIQGEIARTLAHELRNPIASIGMASEVLDKALGEAEKQKVKKYLEILDRSNHNLRELVDNLLNSSKYEAAELSKQDLTEVVENSLRKAADRIYLSGVEVTKNYTGSYDILADKEKLEIAILNIVVNASEATMPDEGIIEVSICEEESEVVLSISDNGEGLEEGQMEKLFDAFYTNKDSGMGVGLNSVKNIIEEHHARITVDSKVDEGTQFRIFFPKYT</sequence>
<evidence type="ECO:0000313" key="17">
    <source>
        <dbReference type="EMBL" id="MFD0976497.1"/>
    </source>
</evidence>
<dbReference type="Pfam" id="PF00512">
    <property type="entry name" value="HisKA"/>
    <property type="match status" value="1"/>
</dbReference>
<comment type="subcellular location">
    <subcellularLocation>
        <location evidence="2">Membrane</location>
        <topology evidence="2">Multi-pass membrane protein</topology>
    </subcellularLocation>
</comment>
<dbReference type="InterPro" id="IPR003594">
    <property type="entry name" value="HATPase_dom"/>
</dbReference>
<dbReference type="EC" id="2.7.13.3" evidence="3"/>
<dbReference type="InterPro" id="IPR000014">
    <property type="entry name" value="PAS"/>
</dbReference>
<evidence type="ECO:0000256" key="1">
    <source>
        <dbReference type="ARBA" id="ARBA00000085"/>
    </source>
</evidence>
<keyword evidence="7" id="KW-0547">Nucleotide-binding</keyword>
<dbReference type="CDD" id="cd00082">
    <property type="entry name" value="HisKA"/>
    <property type="match status" value="1"/>
</dbReference>
<feature type="transmembrane region" description="Helical" evidence="13">
    <location>
        <begin position="239"/>
        <end position="258"/>
    </location>
</feature>
<comment type="catalytic activity">
    <reaction evidence="1">
        <text>ATP + protein L-histidine = ADP + protein N-phospho-L-histidine.</text>
        <dbReference type="EC" id="2.7.13.3"/>
    </reaction>
</comment>
<dbReference type="InterPro" id="IPR005467">
    <property type="entry name" value="His_kinase_dom"/>
</dbReference>
<evidence type="ECO:0000259" key="16">
    <source>
        <dbReference type="PROSITE" id="PS50113"/>
    </source>
</evidence>
<dbReference type="Gene3D" id="3.30.450.20">
    <property type="entry name" value="PAS domain"/>
    <property type="match status" value="1"/>
</dbReference>
<keyword evidence="10 13" id="KW-1133">Transmembrane helix</keyword>
<dbReference type="PANTHER" id="PTHR42878:SF7">
    <property type="entry name" value="SENSOR HISTIDINE KINASE GLRK"/>
    <property type="match status" value="1"/>
</dbReference>
<dbReference type="InterPro" id="IPR035965">
    <property type="entry name" value="PAS-like_dom_sf"/>
</dbReference>
<feature type="transmembrane region" description="Helical" evidence="13">
    <location>
        <begin position="136"/>
        <end position="155"/>
    </location>
</feature>
<dbReference type="CDD" id="cd00130">
    <property type="entry name" value="PAS"/>
    <property type="match status" value="1"/>
</dbReference>
<dbReference type="InterPro" id="IPR003661">
    <property type="entry name" value="HisK_dim/P_dom"/>
</dbReference>
<gene>
    <name evidence="17" type="ORF">ACFQ1G_06820</name>
</gene>
<dbReference type="InterPro" id="IPR004358">
    <property type="entry name" value="Sig_transdc_His_kin-like_C"/>
</dbReference>
<evidence type="ECO:0000256" key="9">
    <source>
        <dbReference type="ARBA" id="ARBA00022840"/>
    </source>
</evidence>
<name>A0ABW3IEI9_9FLAO</name>
<dbReference type="InterPro" id="IPR000700">
    <property type="entry name" value="PAS-assoc_C"/>
</dbReference>
<evidence type="ECO:0000256" key="11">
    <source>
        <dbReference type="ARBA" id="ARBA00023012"/>
    </source>
</evidence>
<evidence type="ECO:0000256" key="3">
    <source>
        <dbReference type="ARBA" id="ARBA00012438"/>
    </source>
</evidence>
<accession>A0ABW3IEI9</accession>
<keyword evidence="11" id="KW-0902">Two-component regulatory system</keyword>
<dbReference type="InterPro" id="IPR036890">
    <property type="entry name" value="HATPase_C_sf"/>
</dbReference>
<dbReference type="Gene3D" id="1.10.287.130">
    <property type="match status" value="1"/>
</dbReference>
<evidence type="ECO:0000256" key="7">
    <source>
        <dbReference type="ARBA" id="ARBA00022741"/>
    </source>
</evidence>
<evidence type="ECO:0000256" key="2">
    <source>
        <dbReference type="ARBA" id="ARBA00004141"/>
    </source>
</evidence>
<organism evidence="17 18">
    <name type="scientific">Salinimicrobium gaetbulicola</name>
    <dbReference type="NCBI Taxonomy" id="999702"/>
    <lineage>
        <taxon>Bacteria</taxon>
        <taxon>Pseudomonadati</taxon>
        <taxon>Bacteroidota</taxon>
        <taxon>Flavobacteriia</taxon>
        <taxon>Flavobacteriales</taxon>
        <taxon>Flavobacteriaceae</taxon>
        <taxon>Salinimicrobium</taxon>
    </lineage>
</organism>
<evidence type="ECO:0000256" key="6">
    <source>
        <dbReference type="ARBA" id="ARBA00022692"/>
    </source>
</evidence>
<keyword evidence="6 13" id="KW-0812">Transmembrane</keyword>
<dbReference type="RefSeq" id="WP_380737870.1">
    <property type="nucleotide sequence ID" value="NZ_JBHTJP010000032.1"/>
</dbReference>
<dbReference type="PROSITE" id="PS50113">
    <property type="entry name" value="PAC"/>
    <property type="match status" value="1"/>
</dbReference>
<dbReference type="SUPFAM" id="SSF55785">
    <property type="entry name" value="PYP-like sensor domain (PAS domain)"/>
    <property type="match status" value="1"/>
</dbReference>
<protein>
    <recommendedName>
        <fullName evidence="3">histidine kinase</fullName>
        <ecNumber evidence="3">2.7.13.3</ecNumber>
    </recommendedName>
</protein>
<reference evidence="18" key="1">
    <citation type="journal article" date="2019" name="Int. J. Syst. Evol. Microbiol.">
        <title>The Global Catalogue of Microorganisms (GCM) 10K type strain sequencing project: providing services to taxonomists for standard genome sequencing and annotation.</title>
        <authorList>
            <consortium name="The Broad Institute Genomics Platform"/>
            <consortium name="The Broad Institute Genome Sequencing Center for Infectious Disease"/>
            <person name="Wu L."/>
            <person name="Ma J."/>
        </authorList>
    </citation>
    <scope>NUCLEOTIDE SEQUENCE [LARGE SCALE GENOMIC DNA]</scope>
    <source>
        <strain evidence="18">CCUG 60898</strain>
    </source>
</reference>
<keyword evidence="9" id="KW-0067">ATP-binding</keyword>
<dbReference type="Gene3D" id="3.30.565.10">
    <property type="entry name" value="Histidine kinase-like ATPase, C-terminal domain"/>
    <property type="match status" value="1"/>
</dbReference>
<feature type="transmembrane region" description="Helical" evidence="13">
    <location>
        <begin position="209"/>
        <end position="227"/>
    </location>
</feature>
<dbReference type="Pfam" id="PF02518">
    <property type="entry name" value="HATPase_c"/>
    <property type="match status" value="1"/>
</dbReference>
<feature type="transmembrane region" description="Helical" evidence="13">
    <location>
        <begin position="64"/>
        <end position="88"/>
    </location>
</feature>
<evidence type="ECO:0000256" key="8">
    <source>
        <dbReference type="ARBA" id="ARBA00022777"/>
    </source>
</evidence>
<keyword evidence="4" id="KW-0597">Phosphoprotein</keyword>
<evidence type="ECO:0000259" key="14">
    <source>
        <dbReference type="PROSITE" id="PS50109"/>
    </source>
</evidence>
<proteinExistence type="predicted"/>
<evidence type="ECO:0000256" key="12">
    <source>
        <dbReference type="ARBA" id="ARBA00023136"/>
    </source>
</evidence>
<dbReference type="Proteomes" id="UP001597100">
    <property type="component" value="Unassembled WGS sequence"/>
</dbReference>
<evidence type="ECO:0000256" key="5">
    <source>
        <dbReference type="ARBA" id="ARBA00022679"/>
    </source>
</evidence>
<feature type="domain" description="PAS" evidence="15">
    <location>
        <begin position="285"/>
        <end position="359"/>
    </location>
</feature>
<evidence type="ECO:0000259" key="15">
    <source>
        <dbReference type="PROSITE" id="PS50112"/>
    </source>
</evidence>
<evidence type="ECO:0000256" key="13">
    <source>
        <dbReference type="SAM" id="Phobius"/>
    </source>
</evidence>
<dbReference type="InterPro" id="IPR050351">
    <property type="entry name" value="BphY/WalK/GraS-like"/>
</dbReference>
<dbReference type="PANTHER" id="PTHR42878">
    <property type="entry name" value="TWO-COMPONENT HISTIDINE KINASE"/>
    <property type="match status" value="1"/>
</dbReference>
<evidence type="ECO:0000313" key="18">
    <source>
        <dbReference type="Proteomes" id="UP001597100"/>
    </source>
</evidence>
<keyword evidence="5" id="KW-0808">Transferase</keyword>
<keyword evidence="12 13" id="KW-0472">Membrane</keyword>
<dbReference type="PROSITE" id="PS50112">
    <property type="entry name" value="PAS"/>
    <property type="match status" value="1"/>
</dbReference>
<dbReference type="SMART" id="SM00388">
    <property type="entry name" value="HisKA"/>
    <property type="match status" value="1"/>
</dbReference>
<dbReference type="SUPFAM" id="SSF47384">
    <property type="entry name" value="Homodimeric domain of signal transducing histidine kinase"/>
    <property type="match status" value="1"/>
</dbReference>
<dbReference type="SMART" id="SM00387">
    <property type="entry name" value="HATPase_c"/>
    <property type="match status" value="1"/>
</dbReference>
<dbReference type="EMBL" id="JBHTJP010000032">
    <property type="protein sequence ID" value="MFD0976497.1"/>
    <property type="molecule type" value="Genomic_DNA"/>
</dbReference>
<feature type="transmembrane region" description="Helical" evidence="13">
    <location>
        <begin position="108"/>
        <end position="124"/>
    </location>
</feature>
<feature type="domain" description="Histidine kinase" evidence="14">
    <location>
        <begin position="430"/>
        <end position="639"/>
    </location>
</feature>
<evidence type="ECO:0000256" key="4">
    <source>
        <dbReference type="ARBA" id="ARBA00022553"/>
    </source>
</evidence>
<feature type="transmembrane region" description="Helical" evidence="13">
    <location>
        <begin position="33"/>
        <end position="52"/>
    </location>
</feature>